<accession>A0A9D9NQF0</accession>
<dbReference type="SUPFAM" id="SSF49464">
    <property type="entry name" value="Carboxypeptidase regulatory domain-like"/>
    <property type="match status" value="1"/>
</dbReference>
<dbReference type="PROSITE" id="PS51257">
    <property type="entry name" value="PROKAR_LIPOPROTEIN"/>
    <property type="match status" value="1"/>
</dbReference>
<gene>
    <name evidence="2" type="ORF">IAC87_05340</name>
</gene>
<reference evidence="2" key="1">
    <citation type="submission" date="2020-10" db="EMBL/GenBank/DDBJ databases">
        <authorList>
            <person name="Gilroy R."/>
        </authorList>
    </citation>
    <scope>NUCLEOTIDE SEQUENCE</scope>
    <source>
        <strain evidence="2">B3-2255</strain>
    </source>
</reference>
<dbReference type="Proteomes" id="UP000823772">
    <property type="component" value="Unassembled WGS sequence"/>
</dbReference>
<keyword evidence="2" id="KW-0449">Lipoprotein</keyword>
<protein>
    <submittedName>
        <fullName evidence="2">Radical SAM-associated putative lipoprotein</fullName>
    </submittedName>
</protein>
<evidence type="ECO:0000313" key="2">
    <source>
        <dbReference type="EMBL" id="MBO8481951.1"/>
    </source>
</evidence>
<dbReference type="NCBIfam" id="TIGR04134">
    <property type="entry name" value="lipo_with_rSAM"/>
    <property type="match status" value="1"/>
</dbReference>
<evidence type="ECO:0000256" key="1">
    <source>
        <dbReference type="SAM" id="SignalP"/>
    </source>
</evidence>
<keyword evidence="1" id="KW-0732">Signal</keyword>
<feature type="chain" id="PRO_5038384064" evidence="1">
    <location>
        <begin position="28"/>
        <end position="142"/>
    </location>
</feature>
<name>A0A9D9NQF0_9BACT</name>
<proteinExistence type="predicted"/>
<reference evidence="2" key="2">
    <citation type="journal article" date="2021" name="PeerJ">
        <title>Extensive microbial diversity within the chicken gut microbiome revealed by metagenomics and culture.</title>
        <authorList>
            <person name="Gilroy R."/>
            <person name="Ravi A."/>
            <person name="Getino M."/>
            <person name="Pursley I."/>
            <person name="Horton D.L."/>
            <person name="Alikhan N.F."/>
            <person name="Baker D."/>
            <person name="Gharbi K."/>
            <person name="Hall N."/>
            <person name="Watson M."/>
            <person name="Adriaenssens E.M."/>
            <person name="Foster-Nyarko E."/>
            <person name="Jarju S."/>
            <person name="Secka A."/>
            <person name="Antonio M."/>
            <person name="Oren A."/>
            <person name="Chaudhuri R.R."/>
            <person name="La Ragione R."/>
            <person name="Hildebrand F."/>
            <person name="Pallen M.J."/>
        </authorList>
    </citation>
    <scope>NUCLEOTIDE SEQUENCE</scope>
    <source>
        <strain evidence="2">B3-2255</strain>
    </source>
</reference>
<feature type="signal peptide" evidence="1">
    <location>
        <begin position="1"/>
        <end position="27"/>
    </location>
</feature>
<evidence type="ECO:0000313" key="3">
    <source>
        <dbReference type="Proteomes" id="UP000823772"/>
    </source>
</evidence>
<comment type="caution">
    <text evidence="2">The sequence shown here is derived from an EMBL/GenBank/DDBJ whole genome shotgun (WGS) entry which is preliminary data.</text>
</comment>
<organism evidence="2 3">
    <name type="scientific">Candidatus Merdivivens faecigallinarum</name>
    <dbReference type="NCBI Taxonomy" id="2840871"/>
    <lineage>
        <taxon>Bacteria</taxon>
        <taxon>Pseudomonadati</taxon>
        <taxon>Bacteroidota</taxon>
        <taxon>Bacteroidia</taxon>
        <taxon>Bacteroidales</taxon>
        <taxon>Muribaculaceae</taxon>
        <taxon>Muribaculaceae incertae sedis</taxon>
        <taxon>Candidatus Merdivivens</taxon>
    </lineage>
</organism>
<sequence length="142" mass="15887">MTLRKIFSTVSKFLLVSVFGLSSCIGAVEYGSPYAEYELKGRVTDEDSNPIPGIKVSLEHPSSIYEADTTDVSGEFEFNRVVIFPPGDKMKVFFQDVDGPENGGEFALDSLELDVYQIEDGSHWYKGAFKSDDVEIRLKKKE</sequence>
<dbReference type="AlphaFoldDB" id="A0A9D9NQF0"/>
<dbReference type="InterPro" id="IPR026403">
    <property type="entry name" value="Lipo_with_rSAM"/>
</dbReference>
<dbReference type="InterPro" id="IPR008969">
    <property type="entry name" value="CarboxyPept-like_regulatory"/>
</dbReference>
<dbReference type="EMBL" id="JADILY010000110">
    <property type="protein sequence ID" value="MBO8481951.1"/>
    <property type="molecule type" value="Genomic_DNA"/>
</dbReference>